<keyword evidence="2" id="KW-0479">Metal-binding</keyword>
<evidence type="ECO:0000256" key="2">
    <source>
        <dbReference type="RuleBase" id="RU366034"/>
    </source>
</evidence>
<evidence type="ECO:0000313" key="4">
    <source>
        <dbReference type="Proteomes" id="UP001320766"/>
    </source>
</evidence>
<protein>
    <recommendedName>
        <fullName evidence="2">Terpene synthase</fullName>
        <ecNumber evidence="2">4.2.3.-</ecNumber>
    </recommendedName>
</protein>
<dbReference type="SUPFAM" id="SSF48576">
    <property type="entry name" value="Terpenoid synthases"/>
    <property type="match status" value="1"/>
</dbReference>
<comment type="caution">
    <text evidence="3">The sequence shown here is derived from an EMBL/GenBank/DDBJ whole genome shotgun (WGS) entry which is preliminary data.</text>
</comment>
<reference evidence="3 4" key="1">
    <citation type="submission" date="2022-06" db="EMBL/GenBank/DDBJ databases">
        <title>Sequencing the genomes of 1000 actinobacteria strains.</title>
        <authorList>
            <person name="Klenk H.-P."/>
        </authorList>
    </citation>
    <scope>NUCLEOTIDE SEQUENCE [LARGE SCALE GENOMIC DNA]</scope>
    <source>
        <strain evidence="3 4">DSM 44170</strain>
    </source>
</reference>
<dbReference type="Gene3D" id="1.10.600.10">
    <property type="entry name" value="Farnesyl Diphosphate Synthase"/>
    <property type="match status" value="1"/>
</dbReference>
<dbReference type="Pfam" id="PF19086">
    <property type="entry name" value="Terpene_syn_C_2"/>
    <property type="match status" value="1"/>
</dbReference>
<dbReference type="PANTHER" id="PTHR35201:SF4">
    <property type="entry name" value="BETA-PINACENE SYNTHASE-RELATED"/>
    <property type="match status" value="1"/>
</dbReference>
<evidence type="ECO:0000313" key="3">
    <source>
        <dbReference type="EMBL" id="MCP2351952.1"/>
    </source>
</evidence>
<keyword evidence="1 2" id="KW-0456">Lyase</keyword>
<keyword evidence="2" id="KW-0460">Magnesium</keyword>
<dbReference type="InterPro" id="IPR008949">
    <property type="entry name" value="Isoprenoid_synthase_dom_sf"/>
</dbReference>
<organism evidence="3 4">
    <name type="scientific">Nonomuraea roseoviolacea subsp. carminata</name>
    <dbReference type="NCBI Taxonomy" id="160689"/>
    <lineage>
        <taxon>Bacteria</taxon>
        <taxon>Bacillati</taxon>
        <taxon>Actinomycetota</taxon>
        <taxon>Actinomycetes</taxon>
        <taxon>Streptosporangiales</taxon>
        <taxon>Streptosporangiaceae</taxon>
        <taxon>Nonomuraea</taxon>
    </lineage>
</organism>
<evidence type="ECO:0000256" key="1">
    <source>
        <dbReference type="ARBA" id="ARBA00023239"/>
    </source>
</evidence>
<dbReference type="EC" id="4.2.3.-" evidence="2"/>
<accession>A0ABT1KEE7</accession>
<name>A0ABT1KEE7_9ACTN</name>
<dbReference type="PANTHER" id="PTHR35201">
    <property type="entry name" value="TERPENE SYNTHASE"/>
    <property type="match status" value="1"/>
</dbReference>
<gene>
    <name evidence="3" type="ORF">HD595_008074</name>
</gene>
<comment type="cofactor">
    <cofactor evidence="2">
        <name>Mg(2+)</name>
        <dbReference type="ChEBI" id="CHEBI:18420"/>
    </cofactor>
</comment>
<dbReference type="RefSeq" id="WP_253778768.1">
    <property type="nucleotide sequence ID" value="NZ_BAAAVE010000011.1"/>
</dbReference>
<proteinExistence type="inferred from homology"/>
<dbReference type="Proteomes" id="UP001320766">
    <property type="component" value="Unassembled WGS sequence"/>
</dbReference>
<dbReference type="InterPro" id="IPR034686">
    <property type="entry name" value="Terpene_cyclase-like_2"/>
</dbReference>
<keyword evidence="4" id="KW-1185">Reference proteome</keyword>
<dbReference type="EMBL" id="JAMZEC010000001">
    <property type="protein sequence ID" value="MCP2351952.1"/>
    <property type="molecule type" value="Genomic_DNA"/>
</dbReference>
<sequence>MAEPEIVMQLPGMYFPMPWRTHRKVDLLEKQGLGFMERHGLCQGPGRRERVANTRSALFFAGNCPEADVERLQMAVDWTYLMFVFDDFVCDEEAPEDAFSFLDLAVRIIRTLESPTASLLPPDNPFTGPVIDLAERLHSLATPTQRRRLVDAHLSWYLGVAWERAARRRQLTPTLNDYLYTRLLYVAGFPTIAWFQVSQPDDIPDTQINSPAVHALTEMAGMVAALDDDLFSYGKELWHASRHPPTTGPLLNLVDLYQSYDPCSREEAQRSVVALRDRILARFTEVRDLLLPGAAPPLRRYLSDLTCLIRGNYEWGIGAGRYTNPDGRHPGAVKVTGTVTDRPSALGPPEDIPCIGWWWQDMPGLD</sequence>
<comment type="similarity">
    <text evidence="2">Belongs to the terpene synthase family.</text>
</comment>